<organism evidence="1 2">
    <name type="scientific">Engystomops pustulosus</name>
    <name type="common">Tungara frog</name>
    <name type="synonym">Physalaemus pustulosus</name>
    <dbReference type="NCBI Taxonomy" id="76066"/>
    <lineage>
        <taxon>Eukaryota</taxon>
        <taxon>Metazoa</taxon>
        <taxon>Chordata</taxon>
        <taxon>Craniata</taxon>
        <taxon>Vertebrata</taxon>
        <taxon>Euteleostomi</taxon>
        <taxon>Amphibia</taxon>
        <taxon>Batrachia</taxon>
        <taxon>Anura</taxon>
        <taxon>Neobatrachia</taxon>
        <taxon>Hyloidea</taxon>
        <taxon>Leptodactylidae</taxon>
        <taxon>Leiuperinae</taxon>
        <taxon>Engystomops</taxon>
    </lineage>
</organism>
<evidence type="ECO:0000313" key="2">
    <source>
        <dbReference type="Proteomes" id="UP000824782"/>
    </source>
</evidence>
<reference evidence="1" key="1">
    <citation type="thesis" date="2020" institute="ProQuest LLC" country="789 East Eisenhower Parkway, Ann Arbor, MI, USA">
        <title>Comparative Genomics and Chromosome Evolution.</title>
        <authorList>
            <person name="Mudd A.B."/>
        </authorList>
    </citation>
    <scope>NUCLEOTIDE SEQUENCE</scope>
    <source>
        <strain evidence="1">237g6f4</strain>
        <tissue evidence="1">Blood</tissue>
    </source>
</reference>
<protein>
    <submittedName>
        <fullName evidence="1">Uncharacterized protein</fullName>
    </submittedName>
</protein>
<dbReference type="AlphaFoldDB" id="A0AAV7BNL2"/>
<sequence length="85" mass="10142">MLRTMNASSNVHKQGLCIHCFRFRAPSLNDLPYRPRWRHHTVRSVYRLLGVYITLYTPYSDIYTRHVLGAGRALLWLWRLVLFVP</sequence>
<comment type="caution">
    <text evidence="1">The sequence shown here is derived from an EMBL/GenBank/DDBJ whole genome shotgun (WGS) entry which is preliminary data.</text>
</comment>
<evidence type="ECO:0000313" key="1">
    <source>
        <dbReference type="EMBL" id="KAG8574204.1"/>
    </source>
</evidence>
<dbReference type="Proteomes" id="UP000824782">
    <property type="component" value="Unassembled WGS sequence"/>
</dbReference>
<gene>
    <name evidence="1" type="ORF">GDO81_009092</name>
</gene>
<keyword evidence="2" id="KW-1185">Reference proteome</keyword>
<accession>A0AAV7BNL2</accession>
<proteinExistence type="predicted"/>
<dbReference type="EMBL" id="WNYA01000004">
    <property type="protein sequence ID" value="KAG8574204.1"/>
    <property type="molecule type" value="Genomic_DNA"/>
</dbReference>
<name>A0AAV7BNL2_ENGPU</name>